<sequence length="205" mass="23243">MKAETAGAVRPTDPFEVVEYDPAWATQFADEQAQLRQALGGLVEDIEHVGSTSIPGLAAKPIIDIQLVVSDFSNLAECVEKMQSLGYVYLGLSGIEGREYFVKHRVHTHMVQRGNDEYMRKRLFLQYLRNNEQARSEYSELKKRLAAEWAGHPDCQNRYNIDKTEFIMGALGNAGWDTSRKPLYLRQLENGTHEPQTSSGISREH</sequence>
<keyword evidence="1" id="KW-0503">Monooxygenase</keyword>
<organism evidence="1 2">
    <name type="scientific">Coemansia biformis</name>
    <dbReference type="NCBI Taxonomy" id="1286918"/>
    <lineage>
        <taxon>Eukaryota</taxon>
        <taxon>Fungi</taxon>
        <taxon>Fungi incertae sedis</taxon>
        <taxon>Zoopagomycota</taxon>
        <taxon>Kickxellomycotina</taxon>
        <taxon>Kickxellomycetes</taxon>
        <taxon>Kickxellales</taxon>
        <taxon>Kickxellaceae</taxon>
        <taxon>Coemansia</taxon>
    </lineage>
</organism>
<reference evidence="1" key="1">
    <citation type="submission" date="2022-07" db="EMBL/GenBank/DDBJ databases">
        <title>Phylogenomic reconstructions and comparative analyses of Kickxellomycotina fungi.</title>
        <authorList>
            <person name="Reynolds N.K."/>
            <person name="Stajich J.E."/>
            <person name="Barry K."/>
            <person name="Grigoriev I.V."/>
            <person name="Crous P."/>
            <person name="Smith M.E."/>
        </authorList>
    </citation>
    <scope>NUCLEOTIDE SEQUENCE</scope>
    <source>
        <strain evidence="1">BCRC 34381</strain>
    </source>
</reference>
<keyword evidence="1" id="KW-0560">Oxidoreductase</keyword>
<dbReference type="Pfam" id="PF04229">
    <property type="entry name" value="GrpB"/>
    <property type="match status" value="1"/>
</dbReference>
<evidence type="ECO:0000313" key="1">
    <source>
        <dbReference type="EMBL" id="KAJ1726670.1"/>
    </source>
</evidence>
<dbReference type="PANTHER" id="PTHR34822:SF1">
    <property type="entry name" value="GRPB FAMILY PROTEIN"/>
    <property type="match status" value="1"/>
</dbReference>
<dbReference type="OrthoDB" id="630895at2759"/>
<protein>
    <submittedName>
        <fullName evidence="1">Monooxygenase</fullName>
    </submittedName>
</protein>
<keyword evidence="2" id="KW-1185">Reference proteome</keyword>
<dbReference type="Gene3D" id="3.30.460.10">
    <property type="entry name" value="Beta Polymerase, domain 2"/>
    <property type="match status" value="1"/>
</dbReference>
<dbReference type="InterPro" id="IPR043519">
    <property type="entry name" value="NT_sf"/>
</dbReference>
<gene>
    <name evidence="1" type="primary">FMO1_2</name>
    <name evidence="1" type="ORF">LPJ61_005032</name>
</gene>
<name>A0A9W7Y9J6_9FUNG</name>
<dbReference type="EMBL" id="JANBOI010001430">
    <property type="protein sequence ID" value="KAJ1726670.1"/>
    <property type="molecule type" value="Genomic_DNA"/>
</dbReference>
<dbReference type="GO" id="GO:0004497">
    <property type="term" value="F:monooxygenase activity"/>
    <property type="evidence" value="ECO:0007669"/>
    <property type="project" value="UniProtKB-KW"/>
</dbReference>
<dbReference type="PANTHER" id="PTHR34822">
    <property type="entry name" value="GRPB DOMAIN PROTEIN (AFU_ORTHOLOGUE AFUA_1G01530)"/>
    <property type="match status" value="1"/>
</dbReference>
<accession>A0A9W7Y9J6</accession>
<evidence type="ECO:0000313" key="2">
    <source>
        <dbReference type="Proteomes" id="UP001143981"/>
    </source>
</evidence>
<dbReference type="AlphaFoldDB" id="A0A9W7Y9J6"/>
<dbReference type="SUPFAM" id="SSF81301">
    <property type="entry name" value="Nucleotidyltransferase"/>
    <property type="match status" value="1"/>
</dbReference>
<proteinExistence type="predicted"/>
<comment type="caution">
    <text evidence="1">The sequence shown here is derived from an EMBL/GenBank/DDBJ whole genome shotgun (WGS) entry which is preliminary data.</text>
</comment>
<dbReference type="Proteomes" id="UP001143981">
    <property type="component" value="Unassembled WGS sequence"/>
</dbReference>
<dbReference type="InterPro" id="IPR007344">
    <property type="entry name" value="GrpB/CoaE"/>
</dbReference>